<accession>A0AAJ0HZ66</accession>
<reference evidence="1 2" key="1">
    <citation type="journal article" date="2023" name="Mol. Phylogenet. Evol.">
        <title>Genome-scale phylogeny and comparative genomics of the fungal order Sordariales.</title>
        <authorList>
            <person name="Hensen N."/>
            <person name="Bonometti L."/>
            <person name="Westerberg I."/>
            <person name="Brannstrom I.O."/>
            <person name="Guillou S."/>
            <person name="Cros-Aarteil S."/>
            <person name="Calhoun S."/>
            <person name="Haridas S."/>
            <person name="Kuo A."/>
            <person name="Mondo S."/>
            <person name="Pangilinan J."/>
            <person name="Riley R."/>
            <person name="LaButti K."/>
            <person name="Andreopoulos B."/>
            <person name="Lipzen A."/>
            <person name="Chen C."/>
            <person name="Yan M."/>
            <person name="Daum C."/>
            <person name="Ng V."/>
            <person name="Clum A."/>
            <person name="Steindorff A."/>
            <person name="Ohm R.A."/>
            <person name="Martin F."/>
            <person name="Silar P."/>
            <person name="Natvig D.O."/>
            <person name="Lalanne C."/>
            <person name="Gautier V."/>
            <person name="Ament-Velasquez S.L."/>
            <person name="Kruys A."/>
            <person name="Hutchinson M.I."/>
            <person name="Powell A.J."/>
            <person name="Barry K."/>
            <person name="Miller A.N."/>
            <person name="Grigoriev I.V."/>
            <person name="Debuchy R."/>
            <person name="Gladieux P."/>
            <person name="Hiltunen Thoren M."/>
            <person name="Johannesson H."/>
        </authorList>
    </citation>
    <scope>NUCLEOTIDE SEQUENCE [LARGE SCALE GENOMIC DNA]</scope>
    <source>
        <strain evidence="1 2">FGSC 10403</strain>
    </source>
</reference>
<comment type="caution">
    <text evidence="1">The sequence shown here is derived from an EMBL/GenBank/DDBJ whole genome shotgun (WGS) entry which is preliminary data.</text>
</comment>
<proteinExistence type="predicted"/>
<sequence length="167" mass="18834">MSSNMYTDGLISLINIHEKNYPYDSPTDFRFGYAVGLVGLTALNVSGDYTAQEFHDSIRDYAVTLRKERALAETEDNREMTAKLLSREFICYDMLDVVCELQSNRSETKANKGFVSNNDSIVNKGNEVVIKKNDVVYVGEDNEFVLISDVESETTNSEADSSEWELV</sequence>
<dbReference type="AlphaFoldDB" id="A0AAJ0HZ66"/>
<evidence type="ECO:0000313" key="2">
    <source>
        <dbReference type="Proteomes" id="UP001285908"/>
    </source>
</evidence>
<dbReference type="RefSeq" id="XP_062688288.1">
    <property type="nucleotide sequence ID" value="XM_062836420.1"/>
</dbReference>
<organism evidence="1 2">
    <name type="scientific">Neurospora hispaniola</name>
    <dbReference type="NCBI Taxonomy" id="588809"/>
    <lineage>
        <taxon>Eukaryota</taxon>
        <taxon>Fungi</taxon>
        <taxon>Dikarya</taxon>
        <taxon>Ascomycota</taxon>
        <taxon>Pezizomycotina</taxon>
        <taxon>Sordariomycetes</taxon>
        <taxon>Sordariomycetidae</taxon>
        <taxon>Sordariales</taxon>
        <taxon>Sordariaceae</taxon>
        <taxon>Neurospora</taxon>
    </lineage>
</organism>
<gene>
    <name evidence="1" type="ORF">B0T23DRAFT_367430</name>
</gene>
<evidence type="ECO:0000313" key="1">
    <source>
        <dbReference type="EMBL" id="KAK3485384.1"/>
    </source>
</evidence>
<dbReference type="EMBL" id="JAULSX010000010">
    <property type="protein sequence ID" value="KAK3485384.1"/>
    <property type="molecule type" value="Genomic_DNA"/>
</dbReference>
<name>A0AAJ0HZ66_9PEZI</name>
<protein>
    <submittedName>
        <fullName evidence="1">Uncharacterized protein</fullName>
    </submittedName>
</protein>
<keyword evidence="2" id="KW-1185">Reference proteome</keyword>
<dbReference type="Proteomes" id="UP001285908">
    <property type="component" value="Unassembled WGS sequence"/>
</dbReference>
<dbReference type="GeneID" id="87874042"/>